<dbReference type="Proteomes" id="UP000054481">
    <property type="component" value="Unassembled WGS sequence"/>
</dbReference>
<organism evidence="2 3">
    <name type="scientific">Hirsutella minnesotensis 3608</name>
    <dbReference type="NCBI Taxonomy" id="1043627"/>
    <lineage>
        <taxon>Eukaryota</taxon>
        <taxon>Fungi</taxon>
        <taxon>Dikarya</taxon>
        <taxon>Ascomycota</taxon>
        <taxon>Pezizomycotina</taxon>
        <taxon>Sordariomycetes</taxon>
        <taxon>Hypocreomycetidae</taxon>
        <taxon>Hypocreales</taxon>
        <taxon>Ophiocordycipitaceae</taxon>
        <taxon>Hirsutella</taxon>
    </lineage>
</organism>
<evidence type="ECO:0000256" key="1">
    <source>
        <dbReference type="SAM" id="Coils"/>
    </source>
</evidence>
<dbReference type="PANTHER" id="PTHR42040:SF1">
    <property type="entry name" value="INNER KINETOCHORE SUBUNIT FTA4"/>
    <property type="match status" value="1"/>
</dbReference>
<evidence type="ECO:0000313" key="2">
    <source>
        <dbReference type="EMBL" id="KJZ72501.1"/>
    </source>
</evidence>
<dbReference type="AlphaFoldDB" id="A0A0F7ZHE5"/>
<name>A0A0F7ZHE5_9HYPO</name>
<evidence type="ECO:0008006" key="4">
    <source>
        <dbReference type="Google" id="ProtNLM"/>
    </source>
</evidence>
<dbReference type="Pfam" id="PF13093">
    <property type="entry name" value="FTA4"/>
    <property type="match status" value="1"/>
</dbReference>
<dbReference type="PANTHER" id="PTHR42040">
    <property type="entry name" value="INNER KINETOCHORE SUBUNIT FTA4"/>
    <property type="match status" value="1"/>
</dbReference>
<sequence length="250" mass="27579">MATSTPTPTIPSLKQAFLAAQVNLLAHALSPSQSWRDSNDASEHPIPASVLEDVVFALNQTIQQHCRRVYAPQASRHVAEQISNAYSREAERKIDAEGQVDGAISKDLDLVENDVIESLAPSWPSEKEADDFPLEARRYVDAVSRLAQLNEQRKILKQKNERLRRLKAALEPFSTPDVPDAGIQENLNSRNGPVEAELEKMRFLLARVAGRVSELPANPRNSANVNLAAVNGARKRAIDDFLSDPSVFPS</sequence>
<proteinExistence type="predicted"/>
<evidence type="ECO:0000313" key="3">
    <source>
        <dbReference type="Proteomes" id="UP000054481"/>
    </source>
</evidence>
<dbReference type="GO" id="GO:0031511">
    <property type="term" value="C:Mis6-Sim4 complex"/>
    <property type="evidence" value="ECO:0007669"/>
    <property type="project" value="InterPro"/>
</dbReference>
<gene>
    <name evidence="2" type="ORF">HIM_08170</name>
</gene>
<keyword evidence="1" id="KW-0175">Coiled coil</keyword>
<dbReference type="EMBL" id="KQ030546">
    <property type="protein sequence ID" value="KJZ72501.1"/>
    <property type="molecule type" value="Genomic_DNA"/>
</dbReference>
<keyword evidence="3" id="KW-1185">Reference proteome</keyword>
<dbReference type="InterPro" id="IPR025207">
    <property type="entry name" value="Sim4_Fta4"/>
</dbReference>
<reference evidence="2 3" key="1">
    <citation type="journal article" date="2014" name="Genome Biol. Evol.">
        <title>Comparative genomics and transcriptomics analyses reveal divergent lifestyle features of nematode endoparasitic fungus Hirsutella minnesotensis.</title>
        <authorList>
            <person name="Lai Y."/>
            <person name="Liu K."/>
            <person name="Zhang X."/>
            <person name="Zhang X."/>
            <person name="Li K."/>
            <person name="Wang N."/>
            <person name="Shu C."/>
            <person name="Wu Y."/>
            <person name="Wang C."/>
            <person name="Bushley K.E."/>
            <person name="Xiang M."/>
            <person name="Liu X."/>
        </authorList>
    </citation>
    <scope>NUCLEOTIDE SEQUENCE [LARGE SCALE GENOMIC DNA]</scope>
    <source>
        <strain evidence="2 3">3608</strain>
    </source>
</reference>
<dbReference type="OrthoDB" id="21214at2759"/>
<accession>A0A0F7ZHE5</accession>
<feature type="coiled-coil region" evidence="1">
    <location>
        <begin position="139"/>
        <end position="169"/>
    </location>
</feature>
<protein>
    <recommendedName>
        <fullName evidence="4">Kinetochore protein fta4</fullName>
    </recommendedName>
</protein>